<dbReference type="AlphaFoldDB" id="A0A4Q7CJA1"/>
<keyword evidence="5" id="KW-0777">Teichoic acid biosynthesis</keyword>
<evidence type="ECO:0000313" key="8">
    <source>
        <dbReference type="EMBL" id="RZI00041.1"/>
    </source>
</evidence>
<dbReference type="SUPFAM" id="SSF53756">
    <property type="entry name" value="UDP-Glycosyltransferase/glycogen phosphorylase"/>
    <property type="match status" value="1"/>
</dbReference>
<evidence type="ECO:0000256" key="5">
    <source>
        <dbReference type="ARBA" id="ARBA00022944"/>
    </source>
</evidence>
<dbReference type="InterPro" id="IPR029044">
    <property type="entry name" value="Nucleotide-diphossugar_trans"/>
</dbReference>
<evidence type="ECO:0000256" key="2">
    <source>
        <dbReference type="ARBA" id="ARBA00010488"/>
    </source>
</evidence>
<comment type="caution">
    <text evidence="8">The sequence shown here is derived from an EMBL/GenBank/DDBJ whole genome shotgun (WGS) entry which is preliminary data.</text>
</comment>
<dbReference type="CDD" id="cd00761">
    <property type="entry name" value="Glyco_tranf_GTA_type"/>
    <property type="match status" value="1"/>
</dbReference>
<evidence type="ECO:0000259" key="7">
    <source>
        <dbReference type="Pfam" id="PF00535"/>
    </source>
</evidence>
<feature type="domain" description="Glycosyltransferase 2-like" evidence="7">
    <location>
        <begin position="5"/>
        <end position="164"/>
    </location>
</feature>
<reference evidence="8 9" key="1">
    <citation type="submission" date="2018-11" db="EMBL/GenBank/DDBJ databases">
        <title>Genomic profiling of Staphylococcus species from a Poultry farm system in KwaZulu-Natal, South Africa.</title>
        <authorList>
            <person name="Amoako D.G."/>
            <person name="Somboro A.M."/>
            <person name="Abia A.L.K."/>
            <person name="Bester L.A."/>
            <person name="Essack S.Y."/>
        </authorList>
    </citation>
    <scope>NUCLEOTIDE SEQUENCE [LARGE SCALE GENOMIC DNA]</scope>
    <source>
        <strain evidence="8 9">SA11</strain>
    </source>
</reference>
<keyword evidence="4 8" id="KW-0808">Transferase</keyword>
<accession>A0A4Q7CJA1</accession>
<dbReference type="InterPro" id="IPR043149">
    <property type="entry name" value="TagF_N"/>
</dbReference>
<organism evidence="8 9">
    <name type="scientific">Staphylococcus condimenti</name>
    <dbReference type="NCBI Taxonomy" id="70255"/>
    <lineage>
        <taxon>Bacteria</taxon>
        <taxon>Bacillati</taxon>
        <taxon>Bacillota</taxon>
        <taxon>Bacilli</taxon>
        <taxon>Bacillales</taxon>
        <taxon>Staphylococcaceae</taxon>
        <taxon>Staphylococcus</taxon>
    </lineage>
</organism>
<dbReference type="RefSeq" id="WP_130135812.1">
    <property type="nucleotide sequence ID" value="NZ_RQTE01000358.1"/>
</dbReference>
<dbReference type="InterPro" id="IPR043148">
    <property type="entry name" value="TagF_C"/>
</dbReference>
<dbReference type="Gene3D" id="3.90.550.10">
    <property type="entry name" value="Spore Coat Polysaccharide Biosynthesis Protein SpsA, Chain A"/>
    <property type="match status" value="1"/>
</dbReference>
<dbReference type="EMBL" id="RQTE01000358">
    <property type="protein sequence ID" value="RZI00041.1"/>
    <property type="molecule type" value="Genomic_DNA"/>
</dbReference>
<dbReference type="PANTHER" id="PTHR37316">
    <property type="entry name" value="TEICHOIC ACID GLYCEROL-PHOSPHATE PRIMASE"/>
    <property type="match status" value="1"/>
</dbReference>
<dbReference type="GO" id="GO:0047355">
    <property type="term" value="F:CDP-glycerol glycerophosphotransferase activity"/>
    <property type="evidence" value="ECO:0007669"/>
    <property type="project" value="InterPro"/>
</dbReference>
<comment type="similarity">
    <text evidence="2">Belongs to the CDP-glycerol glycerophosphotransferase family.</text>
</comment>
<dbReference type="Pfam" id="PF04464">
    <property type="entry name" value="Glyphos_transf"/>
    <property type="match status" value="1"/>
</dbReference>
<evidence type="ECO:0000256" key="3">
    <source>
        <dbReference type="ARBA" id="ARBA00022475"/>
    </source>
</evidence>
<evidence type="ECO:0000313" key="9">
    <source>
        <dbReference type="Proteomes" id="UP000293854"/>
    </source>
</evidence>
<evidence type="ECO:0000256" key="4">
    <source>
        <dbReference type="ARBA" id="ARBA00022679"/>
    </source>
</evidence>
<comment type="subcellular location">
    <subcellularLocation>
        <location evidence="1">Cell membrane</location>
        <topology evidence="1">Peripheral membrane protein</topology>
    </subcellularLocation>
</comment>
<dbReference type="PANTHER" id="PTHR37316:SF3">
    <property type="entry name" value="TEICHOIC ACID GLYCEROL-PHOSPHATE TRANSFERASE"/>
    <property type="match status" value="1"/>
</dbReference>
<dbReference type="GO" id="GO:0019350">
    <property type="term" value="P:teichoic acid biosynthetic process"/>
    <property type="evidence" value="ECO:0007669"/>
    <property type="project" value="UniProtKB-KW"/>
</dbReference>
<dbReference type="Pfam" id="PF00535">
    <property type="entry name" value="Glycos_transf_2"/>
    <property type="match status" value="1"/>
</dbReference>
<dbReference type="InterPro" id="IPR051612">
    <property type="entry name" value="Teichoic_Acid_Biosynth"/>
</dbReference>
<dbReference type="GO" id="GO:0005886">
    <property type="term" value="C:plasma membrane"/>
    <property type="evidence" value="ECO:0007669"/>
    <property type="project" value="UniProtKB-SubCell"/>
</dbReference>
<proteinExistence type="inferred from homology"/>
<sequence length="725" mass="86245">MSDITIVITYYNSEEYITECIDSLKEQKNQNFNIVIVNDGSKDNSKKLLNESLKTYNKKIDIVDLDKNYGHAYARNIGIQHVKTPYFMFLDVDDQLASYAINFYLQKLNGLDGLVAPIYKFTLKHPQYIDYNKVRVEYLNGKNNPNSFLRMNTACNIVFKTSIVKAHHIKFDETLKTYIDRSFLIEYIRYVNRFVRIFDFPFYFRGEVYHPFETETLSEQDFDILFEEYVESYLNQVSQTDNKQIQGFLNNKMIAKIKKDFDPNRRDVRQRYSRHQQTLKRLAKHLKWHILKERHGLFKIEMGLLMLGKADIAFSLNKGRAAIRHIKNIVTNSKSKNRSMYQLKDKLENVSNTTILFETFGGKNYSDSPKYIYEYMIKNYPEYNYIWVFKNPDKNIIPGNAKKVEKDSKEYYEAYSNAHYWVTNARTPLYLNKKENQTYIQTWHGTPLKRLANDMKVVRMPGMTTPAYKRNFHEETSRWDYLISPNRYSTEIFESAFWMDRERILEVGYPRNDILINRTDDTEFKNHIREMLNIPNGKKVILYAPTWRDDEFIKKGQYLFDLRINLENMQKKLSDDYVILLRMHYLIAITLNLEGYEDFAIDVSNYDDISELYLISDALITDYSSVMFDYGILKRPQFFFAYDIDKYDKGLRGFYMDYKKELPGPIYTDPFELADGLKQTDQVSNEYKSNINDFYNRFCSIENGKASEYIGELIHEDIENKKINN</sequence>
<dbReference type="Proteomes" id="UP000293854">
    <property type="component" value="Unassembled WGS sequence"/>
</dbReference>
<dbReference type="Gene3D" id="3.40.50.11820">
    <property type="match status" value="1"/>
</dbReference>
<dbReference type="InterPro" id="IPR007554">
    <property type="entry name" value="Glycerophosphate_synth"/>
</dbReference>
<keyword evidence="6" id="KW-0472">Membrane</keyword>
<dbReference type="InterPro" id="IPR001173">
    <property type="entry name" value="Glyco_trans_2-like"/>
</dbReference>
<keyword evidence="3" id="KW-1003">Cell membrane</keyword>
<dbReference type="SUPFAM" id="SSF53448">
    <property type="entry name" value="Nucleotide-diphospho-sugar transferases"/>
    <property type="match status" value="1"/>
</dbReference>
<dbReference type="Gene3D" id="3.40.50.12580">
    <property type="match status" value="1"/>
</dbReference>
<gene>
    <name evidence="8" type="ORF">EIG99_12635</name>
</gene>
<evidence type="ECO:0000256" key="1">
    <source>
        <dbReference type="ARBA" id="ARBA00004202"/>
    </source>
</evidence>
<name>A0A4Q7CJA1_9STAP</name>
<protein>
    <submittedName>
        <fullName evidence="8">CDP-glycerol:glycerophosphate glycerophosphotransferase</fullName>
    </submittedName>
</protein>
<evidence type="ECO:0000256" key="6">
    <source>
        <dbReference type="ARBA" id="ARBA00023136"/>
    </source>
</evidence>